<dbReference type="Proteomes" id="UP000005226">
    <property type="component" value="Chromosome 21"/>
</dbReference>
<evidence type="ECO:0000256" key="3">
    <source>
        <dbReference type="ARBA" id="ARBA00022833"/>
    </source>
</evidence>
<dbReference type="PANTHER" id="PTHR45787">
    <property type="entry name" value="LD11652P"/>
    <property type="match status" value="1"/>
</dbReference>
<dbReference type="GeneTree" id="ENSGT00940000164907"/>
<evidence type="ECO:0000313" key="7">
    <source>
        <dbReference type="Ensembl" id="ENSTRUP00000065098.1"/>
    </source>
</evidence>
<keyword evidence="1 5" id="KW-0479">Metal-binding</keyword>
<reference evidence="7 8" key="1">
    <citation type="journal article" date="2011" name="Genome Biol. Evol.">
        <title>Integration of the genetic map and genome assembly of fugu facilitates insights into distinct features of genome evolution in teleosts and mammals.</title>
        <authorList>
            <person name="Kai W."/>
            <person name="Kikuchi K."/>
            <person name="Tohari S."/>
            <person name="Chew A.K."/>
            <person name="Tay A."/>
            <person name="Fujiwara A."/>
            <person name="Hosoya S."/>
            <person name="Suetake H."/>
            <person name="Naruse K."/>
            <person name="Brenner S."/>
            <person name="Suzuki Y."/>
            <person name="Venkatesh B."/>
        </authorList>
    </citation>
    <scope>NUCLEOTIDE SEQUENCE [LARGE SCALE GENOMIC DNA]</scope>
</reference>
<dbReference type="InterPro" id="IPR050945">
    <property type="entry name" value="LMO_RBTN_TF"/>
</dbReference>
<evidence type="ECO:0000256" key="5">
    <source>
        <dbReference type="PROSITE-ProRule" id="PRU00125"/>
    </source>
</evidence>
<feature type="domain" description="LIM zinc-binding" evidence="6">
    <location>
        <begin position="116"/>
        <end position="178"/>
    </location>
</feature>
<evidence type="ECO:0000256" key="1">
    <source>
        <dbReference type="ARBA" id="ARBA00022723"/>
    </source>
</evidence>
<dbReference type="Gene3D" id="2.10.110.10">
    <property type="entry name" value="Cysteine Rich Protein"/>
    <property type="match status" value="1"/>
</dbReference>
<reference evidence="7" key="3">
    <citation type="submission" date="2025-09" db="UniProtKB">
        <authorList>
            <consortium name="Ensembl"/>
        </authorList>
    </citation>
    <scope>IDENTIFICATION</scope>
</reference>
<evidence type="ECO:0000313" key="8">
    <source>
        <dbReference type="Proteomes" id="UP000005226"/>
    </source>
</evidence>
<dbReference type="InParanoid" id="A0A674MVV1"/>
<name>A0A674MVV1_TAKRU</name>
<accession>A0A674MVV1</accession>
<dbReference type="SMART" id="SM00132">
    <property type="entry name" value="LIM"/>
    <property type="match status" value="1"/>
</dbReference>
<keyword evidence="3 5" id="KW-0862">Zinc</keyword>
<dbReference type="AlphaFoldDB" id="A0A674MVV1"/>
<keyword evidence="2" id="KW-0677">Repeat</keyword>
<dbReference type="Ensembl" id="ENSTRUT00000090734.1">
    <property type="protein sequence ID" value="ENSTRUP00000065098.1"/>
    <property type="gene ID" value="ENSTRUG00000028682.1"/>
</dbReference>
<evidence type="ECO:0000256" key="4">
    <source>
        <dbReference type="ARBA" id="ARBA00023038"/>
    </source>
</evidence>
<keyword evidence="8" id="KW-1185">Reference proteome</keyword>
<dbReference type="Pfam" id="PF00412">
    <property type="entry name" value="LIM"/>
    <property type="match status" value="1"/>
</dbReference>
<dbReference type="CDD" id="cd09387">
    <property type="entry name" value="LIM2_LMO4"/>
    <property type="match status" value="1"/>
</dbReference>
<proteinExistence type="predicted"/>
<reference evidence="7" key="2">
    <citation type="submission" date="2025-08" db="UniProtKB">
        <authorList>
            <consortium name="Ensembl"/>
        </authorList>
    </citation>
    <scope>IDENTIFICATION</scope>
</reference>
<dbReference type="SUPFAM" id="SSF57716">
    <property type="entry name" value="Glucocorticoid receptor-like (DNA-binding domain)"/>
    <property type="match status" value="2"/>
</dbReference>
<protein>
    <submittedName>
        <fullName evidence="7">Si:dkey-90l8.3</fullName>
    </submittedName>
</protein>
<dbReference type="FunFam" id="2.10.110.10:FF:000051">
    <property type="entry name" value="LIM domain transcription factor LMO4"/>
    <property type="match status" value="1"/>
</dbReference>
<keyword evidence="4 5" id="KW-0440">LIM domain</keyword>
<evidence type="ECO:0000256" key="2">
    <source>
        <dbReference type="ARBA" id="ARBA00022737"/>
    </source>
</evidence>
<dbReference type="PROSITE" id="PS50023">
    <property type="entry name" value="LIM_DOMAIN_2"/>
    <property type="match status" value="1"/>
</dbReference>
<dbReference type="InterPro" id="IPR001781">
    <property type="entry name" value="Znf_LIM"/>
</dbReference>
<dbReference type="PANTHER" id="PTHR45787:SF8">
    <property type="entry name" value="LIM DOMAIN ONLY 4-RELATED"/>
    <property type="match status" value="1"/>
</dbReference>
<dbReference type="PROSITE" id="PS00478">
    <property type="entry name" value="LIM_DOMAIN_1"/>
    <property type="match status" value="1"/>
</dbReference>
<evidence type="ECO:0000259" key="6">
    <source>
        <dbReference type="PROSITE" id="PS50023"/>
    </source>
</evidence>
<dbReference type="GO" id="GO:0046872">
    <property type="term" value="F:metal ion binding"/>
    <property type="evidence" value="ECO:0007669"/>
    <property type="project" value="UniProtKB-KW"/>
</dbReference>
<organism evidence="7 8">
    <name type="scientific">Takifugu rubripes</name>
    <name type="common">Japanese pufferfish</name>
    <name type="synonym">Fugu rubripes</name>
    <dbReference type="NCBI Taxonomy" id="31033"/>
    <lineage>
        <taxon>Eukaryota</taxon>
        <taxon>Metazoa</taxon>
        <taxon>Chordata</taxon>
        <taxon>Craniata</taxon>
        <taxon>Vertebrata</taxon>
        <taxon>Euteleostomi</taxon>
        <taxon>Actinopterygii</taxon>
        <taxon>Neopterygii</taxon>
        <taxon>Teleostei</taxon>
        <taxon>Neoteleostei</taxon>
        <taxon>Acanthomorphata</taxon>
        <taxon>Eupercaria</taxon>
        <taxon>Tetraodontiformes</taxon>
        <taxon>Tetradontoidea</taxon>
        <taxon>Tetraodontidae</taxon>
        <taxon>Takifugu</taxon>
    </lineage>
</organism>
<sequence>MVNSQAPRPLAGPPFLCGLWRQDLGPLPALLHGALLARALPEVLLLPGPAGRPGPQLLQQGRHDPVSERLPQVGGGRLGDAVPVCGTPCPSGGRRARLGDALLHALCPHRLFGHGGACRGCSQAIPASEMVMRAQGSVYHLKCFSCATCRVRLVPGDRFHYINGTIFCEQDRPGSVLLSPTVPPAGGPEGVLSAASLCCCQEATASQQDVFSVQCWSLATCTASRARAAAAPPPEG</sequence>